<accession>A0A0R2JR07</accession>
<dbReference type="Gene3D" id="3.40.50.1000">
    <property type="entry name" value="HAD superfamily/HAD-like"/>
    <property type="match status" value="1"/>
</dbReference>
<dbReference type="EMBL" id="JQCD01000021">
    <property type="protein sequence ID" value="KRN77356.1"/>
    <property type="molecule type" value="Genomic_DNA"/>
</dbReference>
<organism evidence="1 2">
    <name type="scientific">Weissella minor</name>
    <dbReference type="NCBI Taxonomy" id="1620"/>
    <lineage>
        <taxon>Bacteria</taxon>
        <taxon>Bacillati</taxon>
        <taxon>Bacillota</taxon>
        <taxon>Bacilli</taxon>
        <taxon>Lactobacillales</taxon>
        <taxon>Lactobacillaceae</taxon>
        <taxon>Weissella</taxon>
    </lineage>
</organism>
<dbReference type="InterPro" id="IPR000150">
    <property type="entry name" value="Cof"/>
</dbReference>
<dbReference type="GO" id="GO:0005829">
    <property type="term" value="C:cytosol"/>
    <property type="evidence" value="ECO:0007669"/>
    <property type="project" value="TreeGrafter"/>
</dbReference>
<dbReference type="InterPro" id="IPR036412">
    <property type="entry name" value="HAD-like_sf"/>
</dbReference>
<gene>
    <name evidence="1" type="ORF">IV67_GL001714</name>
</gene>
<evidence type="ECO:0000313" key="1">
    <source>
        <dbReference type="EMBL" id="KRN77356.1"/>
    </source>
</evidence>
<proteinExistence type="predicted"/>
<dbReference type="SUPFAM" id="SSF56784">
    <property type="entry name" value="HAD-like"/>
    <property type="match status" value="1"/>
</dbReference>
<dbReference type="PATRIC" id="fig|1620.3.peg.1750"/>
<dbReference type="NCBIfam" id="TIGR01484">
    <property type="entry name" value="HAD-SF-IIB"/>
    <property type="match status" value="1"/>
</dbReference>
<dbReference type="STRING" id="1620.IV67_GL001714"/>
<name>A0A0R2JR07_9LACO</name>
<dbReference type="SFLD" id="SFLDG01140">
    <property type="entry name" value="C2.B:_Phosphomannomutase_and_P"/>
    <property type="match status" value="1"/>
</dbReference>
<dbReference type="GO" id="GO:0016791">
    <property type="term" value="F:phosphatase activity"/>
    <property type="evidence" value="ECO:0007669"/>
    <property type="project" value="TreeGrafter"/>
</dbReference>
<protein>
    <submittedName>
        <fullName evidence="1">HAD superfamily hydrolase</fullName>
    </submittedName>
</protein>
<comment type="caution">
    <text evidence="1">The sequence shown here is derived from an EMBL/GenBank/DDBJ whole genome shotgun (WGS) entry which is preliminary data.</text>
</comment>
<dbReference type="SFLD" id="SFLDG01144">
    <property type="entry name" value="C2.B.4:_PGP_Like"/>
    <property type="match status" value="1"/>
</dbReference>
<sequence>MAQGGNMIKLVAIDIDDTLVNTSKEITDQVKDSLHKATEAGVKIVLTTGRPVKGVQAYLKTLGLADLDDQYVITYNGSVVETTSGQVIASQEVGYPAYESMTHFGQENWGEEVLVQAEMLEDIYTTNRVINPMASRESYFMSMPIHVLDLADMPAEGNYVKVMLIAEVAKIDEIQQKLPKEIVDNYTIVRSDQYFLEILNKEASKGNGLRALADHLGIDMSETMAIGDQQNDMSMLEAAGFGVAMGNAIPELKEIADAVTTTQDEHGVGVAIDKYVLDN</sequence>
<dbReference type="SFLD" id="SFLDS00003">
    <property type="entry name" value="Haloacid_Dehalogenase"/>
    <property type="match status" value="1"/>
</dbReference>
<dbReference type="NCBIfam" id="TIGR00099">
    <property type="entry name" value="Cof-subfamily"/>
    <property type="match status" value="1"/>
</dbReference>
<dbReference type="AlphaFoldDB" id="A0A0R2JR07"/>
<dbReference type="Proteomes" id="UP000051673">
    <property type="component" value="Unassembled WGS sequence"/>
</dbReference>
<dbReference type="InterPro" id="IPR006379">
    <property type="entry name" value="HAD-SF_hydro_IIB"/>
</dbReference>
<dbReference type="Gene3D" id="3.30.1240.10">
    <property type="match status" value="1"/>
</dbReference>
<dbReference type="PROSITE" id="PS01229">
    <property type="entry name" value="COF_2"/>
    <property type="match status" value="1"/>
</dbReference>
<dbReference type="InterPro" id="IPR023214">
    <property type="entry name" value="HAD_sf"/>
</dbReference>
<dbReference type="GO" id="GO:0000287">
    <property type="term" value="F:magnesium ion binding"/>
    <property type="evidence" value="ECO:0007669"/>
    <property type="project" value="TreeGrafter"/>
</dbReference>
<evidence type="ECO:0000313" key="2">
    <source>
        <dbReference type="Proteomes" id="UP000051673"/>
    </source>
</evidence>
<dbReference type="PANTHER" id="PTHR10000">
    <property type="entry name" value="PHOSPHOSERINE PHOSPHATASE"/>
    <property type="match status" value="1"/>
</dbReference>
<dbReference type="PANTHER" id="PTHR10000:SF8">
    <property type="entry name" value="HAD SUPERFAMILY HYDROLASE-LIKE, TYPE 3"/>
    <property type="match status" value="1"/>
</dbReference>
<dbReference type="CDD" id="cd07516">
    <property type="entry name" value="HAD_Pase"/>
    <property type="match status" value="1"/>
</dbReference>
<keyword evidence="2" id="KW-1185">Reference proteome</keyword>
<reference evidence="1 2" key="1">
    <citation type="journal article" date="2015" name="Genome Announc.">
        <title>Expanding the biotechnology potential of lactobacilli through comparative genomics of 213 strains and associated genera.</title>
        <authorList>
            <person name="Sun Z."/>
            <person name="Harris H.M."/>
            <person name="McCann A."/>
            <person name="Guo C."/>
            <person name="Argimon S."/>
            <person name="Zhang W."/>
            <person name="Yang X."/>
            <person name="Jeffery I.B."/>
            <person name="Cooney J.C."/>
            <person name="Kagawa T.F."/>
            <person name="Liu W."/>
            <person name="Song Y."/>
            <person name="Salvetti E."/>
            <person name="Wrobel A."/>
            <person name="Rasinkangas P."/>
            <person name="Parkhill J."/>
            <person name="Rea M.C."/>
            <person name="O'Sullivan O."/>
            <person name="Ritari J."/>
            <person name="Douillard F.P."/>
            <person name="Paul Ross R."/>
            <person name="Yang R."/>
            <person name="Briner A.E."/>
            <person name="Felis G.E."/>
            <person name="de Vos W.M."/>
            <person name="Barrangou R."/>
            <person name="Klaenhammer T.R."/>
            <person name="Caufield P.W."/>
            <person name="Cui Y."/>
            <person name="Zhang H."/>
            <person name="O'Toole P.W."/>
        </authorList>
    </citation>
    <scope>NUCLEOTIDE SEQUENCE [LARGE SCALE GENOMIC DNA]</scope>
    <source>
        <strain evidence="1 2">DSM 20014</strain>
    </source>
</reference>
<dbReference type="Pfam" id="PF08282">
    <property type="entry name" value="Hydrolase_3"/>
    <property type="match status" value="1"/>
</dbReference>
<keyword evidence="1" id="KW-0378">Hydrolase</keyword>